<evidence type="ECO:0000256" key="1">
    <source>
        <dbReference type="SAM" id="MobiDB-lite"/>
    </source>
</evidence>
<dbReference type="Pfam" id="PF06209">
    <property type="entry name" value="COBRA1"/>
    <property type="match status" value="1"/>
</dbReference>
<dbReference type="InterPro" id="IPR010405">
    <property type="entry name" value="COBRA1"/>
</dbReference>
<feature type="region of interest" description="Disordered" evidence="1">
    <location>
        <begin position="87"/>
        <end position="123"/>
    </location>
</feature>
<comment type="caution">
    <text evidence="2">The sequence shown here is derived from an EMBL/GenBank/DDBJ whole genome shotgun (WGS) entry which is preliminary data.</text>
</comment>
<keyword evidence="3" id="KW-1185">Reference proteome</keyword>
<dbReference type="Proteomes" id="UP001476798">
    <property type="component" value="Unassembled WGS sequence"/>
</dbReference>
<name>A0ABV0MMA2_9TELE</name>
<proteinExistence type="predicted"/>
<feature type="non-terminal residue" evidence="2">
    <location>
        <position position="1"/>
    </location>
</feature>
<evidence type="ECO:0000313" key="3">
    <source>
        <dbReference type="Proteomes" id="UP001476798"/>
    </source>
</evidence>
<dbReference type="EMBL" id="JAHRIO010002720">
    <property type="protein sequence ID" value="MEQ2159568.1"/>
    <property type="molecule type" value="Genomic_DNA"/>
</dbReference>
<feature type="compositionally biased region" description="Low complexity" evidence="1">
    <location>
        <begin position="109"/>
        <end position="123"/>
    </location>
</feature>
<sequence>YLQDNRVACEMGLYYVLHIAKLRNKNALQRLLPALVETYNDMAFGDIFLHLLTGHLTLLSDEFGSEEFCTVCSEPLKELHSQLTEKLEAQKKSPAPPDESSSLDLGLHPVTVPTTTSVPTTPL</sequence>
<gene>
    <name evidence="2" type="ORF">GOODEAATRI_024379</name>
</gene>
<dbReference type="PANTHER" id="PTHR13503">
    <property type="entry name" value="NEGATIVE ELONGATION FACTOR COMPLEX MEMBER B"/>
    <property type="match status" value="1"/>
</dbReference>
<evidence type="ECO:0000313" key="2">
    <source>
        <dbReference type="EMBL" id="MEQ2159568.1"/>
    </source>
</evidence>
<dbReference type="PANTHER" id="PTHR13503:SF3">
    <property type="entry name" value="NEGATIVE ELONGATION FACTOR B"/>
    <property type="match status" value="1"/>
</dbReference>
<accession>A0ABV0MMA2</accession>
<protein>
    <submittedName>
        <fullName evidence="2">Uncharacterized protein</fullName>
    </submittedName>
</protein>
<organism evidence="2 3">
    <name type="scientific">Goodea atripinnis</name>
    <dbReference type="NCBI Taxonomy" id="208336"/>
    <lineage>
        <taxon>Eukaryota</taxon>
        <taxon>Metazoa</taxon>
        <taxon>Chordata</taxon>
        <taxon>Craniata</taxon>
        <taxon>Vertebrata</taxon>
        <taxon>Euteleostomi</taxon>
        <taxon>Actinopterygii</taxon>
        <taxon>Neopterygii</taxon>
        <taxon>Teleostei</taxon>
        <taxon>Neoteleostei</taxon>
        <taxon>Acanthomorphata</taxon>
        <taxon>Ovalentaria</taxon>
        <taxon>Atherinomorphae</taxon>
        <taxon>Cyprinodontiformes</taxon>
        <taxon>Goodeidae</taxon>
        <taxon>Goodea</taxon>
    </lineage>
</organism>
<reference evidence="2 3" key="1">
    <citation type="submission" date="2021-06" db="EMBL/GenBank/DDBJ databases">
        <authorList>
            <person name="Palmer J.M."/>
        </authorList>
    </citation>
    <scope>NUCLEOTIDE SEQUENCE [LARGE SCALE GENOMIC DNA]</scope>
    <source>
        <strain evidence="2 3">GA_2019</strain>
        <tissue evidence="2">Muscle</tissue>
    </source>
</reference>